<evidence type="ECO:0000313" key="2">
    <source>
        <dbReference type="Proteomes" id="UP000001593"/>
    </source>
</evidence>
<organism evidence="1 2">
    <name type="scientific">Nematostella vectensis</name>
    <name type="common">Starlet sea anemone</name>
    <dbReference type="NCBI Taxonomy" id="45351"/>
    <lineage>
        <taxon>Eukaryota</taxon>
        <taxon>Metazoa</taxon>
        <taxon>Cnidaria</taxon>
        <taxon>Anthozoa</taxon>
        <taxon>Hexacorallia</taxon>
        <taxon>Actiniaria</taxon>
        <taxon>Edwardsiidae</taxon>
        <taxon>Nematostella</taxon>
    </lineage>
</organism>
<reference evidence="1 2" key="1">
    <citation type="journal article" date="2007" name="Science">
        <title>Sea anemone genome reveals ancestral eumetazoan gene repertoire and genomic organization.</title>
        <authorList>
            <person name="Putnam N.H."/>
            <person name="Srivastava M."/>
            <person name="Hellsten U."/>
            <person name="Dirks B."/>
            <person name="Chapman J."/>
            <person name="Salamov A."/>
            <person name="Terry A."/>
            <person name="Shapiro H."/>
            <person name="Lindquist E."/>
            <person name="Kapitonov V.V."/>
            <person name="Jurka J."/>
            <person name="Genikhovich G."/>
            <person name="Grigoriev I.V."/>
            <person name="Lucas S.M."/>
            <person name="Steele R.E."/>
            <person name="Finnerty J.R."/>
            <person name="Technau U."/>
            <person name="Martindale M.Q."/>
            <person name="Rokhsar D.S."/>
        </authorList>
    </citation>
    <scope>NUCLEOTIDE SEQUENCE [LARGE SCALE GENOMIC DNA]</scope>
    <source>
        <strain evidence="2">CH2 X CH6</strain>
    </source>
</reference>
<dbReference type="AlphaFoldDB" id="A7SMV8"/>
<proteinExistence type="predicted"/>
<dbReference type="InParanoid" id="A7SMV8"/>
<sequence>MASANGLEEDFDRLDNRSPKFVPKTCNAKWSLPHTTKDGRNFMVPRTFHSCLKWECVGSTFPEDSTIRKPPVGLKWTQMQSSLQMSGRIQRLRMRLLRFKYTISHVPEFPKLAKDWGFQSVTSSPRTSVWVRDLKVPAVVTKKPKIRVYT</sequence>
<name>A7SMV8_NEMVE</name>
<protein>
    <submittedName>
        <fullName evidence="1">Uncharacterized protein</fullName>
    </submittedName>
</protein>
<gene>
    <name evidence="1" type="ORF">NEMVEDRAFT_v1g214696</name>
</gene>
<dbReference type="Proteomes" id="UP000001593">
    <property type="component" value="Unassembled WGS sequence"/>
</dbReference>
<evidence type="ECO:0000313" key="1">
    <source>
        <dbReference type="EMBL" id="EDO34964.1"/>
    </source>
</evidence>
<dbReference type="EMBL" id="DS469713">
    <property type="protein sequence ID" value="EDO34964.1"/>
    <property type="molecule type" value="Genomic_DNA"/>
</dbReference>
<accession>A7SMV8</accession>
<keyword evidence="2" id="KW-1185">Reference proteome</keyword>
<dbReference type="HOGENOM" id="CLU_1742721_0_0_1"/>